<comment type="caution">
    <text evidence="3">The sequence shown here is derived from an EMBL/GenBank/DDBJ whole genome shotgun (WGS) entry which is preliminary data.</text>
</comment>
<evidence type="ECO:0000313" key="4">
    <source>
        <dbReference type="Proteomes" id="UP001596364"/>
    </source>
</evidence>
<reference evidence="4" key="1">
    <citation type="journal article" date="2019" name="Int. J. Syst. Evol. Microbiol.">
        <title>The Global Catalogue of Microorganisms (GCM) 10K type strain sequencing project: providing services to taxonomists for standard genome sequencing and annotation.</title>
        <authorList>
            <consortium name="The Broad Institute Genomics Platform"/>
            <consortium name="The Broad Institute Genome Sequencing Center for Infectious Disease"/>
            <person name="Wu L."/>
            <person name="Ma J."/>
        </authorList>
    </citation>
    <scope>NUCLEOTIDE SEQUENCE [LARGE SCALE GENOMIC DNA]</scope>
    <source>
        <strain evidence="4">CGMCC 1.16031</strain>
    </source>
</reference>
<keyword evidence="4" id="KW-1185">Reference proteome</keyword>
<evidence type="ECO:0000313" key="3">
    <source>
        <dbReference type="EMBL" id="MFC6441142.1"/>
    </source>
</evidence>
<dbReference type="Gene3D" id="3.30.300.90">
    <property type="entry name" value="BolA-like"/>
    <property type="match status" value="1"/>
</dbReference>
<accession>A0ABW1XLZ6</accession>
<gene>
    <name evidence="3" type="ORF">ACFP85_13400</name>
</gene>
<dbReference type="Pfam" id="PF01722">
    <property type="entry name" value="BolA"/>
    <property type="match status" value="1"/>
</dbReference>
<name>A0ABW1XLZ6_9ALTE</name>
<evidence type="ECO:0000256" key="2">
    <source>
        <dbReference type="RuleBase" id="RU003860"/>
    </source>
</evidence>
<dbReference type="Proteomes" id="UP001596364">
    <property type="component" value="Unassembled WGS sequence"/>
</dbReference>
<dbReference type="PIRSF" id="PIRSF003113">
    <property type="entry name" value="BolA"/>
    <property type="match status" value="1"/>
</dbReference>
<sequence>MQIETIKTLLNEALPLDELIVTGDGSHFQVIAVGECFDGVSRVKKQQMVYQPLNSVIADGSLHALSIKTFTPDQWRRERLFNQPGS</sequence>
<dbReference type="PANTHER" id="PTHR46229">
    <property type="entry name" value="BOLA TRANSCRIPTION REGULATOR"/>
    <property type="match status" value="1"/>
</dbReference>
<dbReference type="InterPro" id="IPR002634">
    <property type="entry name" value="BolA"/>
</dbReference>
<organism evidence="3 4">
    <name type="scientific">Pseudobowmanella zhangzhouensis</name>
    <dbReference type="NCBI Taxonomy" id="1537679"/>
    <lineage>
        <taxon>Bacteria</taxon>
        <taxon>Pseudomonadati</taxon>
        <taxon>Pseudomonadota</taxon>
        <taxon>Gammaproteobacteria</taxon>
        <taxon>Alteromonadales</taxon>
        <taxon>Alteromonadaceae</taxon>
    </lineage>
</organism>
<dbReference type="PANTHER" id="PTHR46229:SF4">
    <property type="entry name" value="ACID STRESS PROTEIN IBAG"/>
    <property type="match status" value="1"/>
</dbReference>
<dbReference type="EMBL" id="JBHSUS010000001">
    <property type="protein sequence ID" value="MFC6441142.1"/>
    <property type="molecule type" value="Genomic_DNA"/>
</dbReference>
<dbReference type="InterPro" id="IPR036065">
    <property type="entry name" value="BolA-like_sf"/>
</dbReference>
<dbReference type="SUPFAM" id="SSF82657">
    <property type="entry name" value="BolA-like"/>
    <property type="match status" value="1"/>
</dbReference>
<comment type="similarity">
    <text evidence="1 2">Belongs to the BolA/IbaG family.</text>
</comment>
<evidence type="ECO:0000256" key="1">
    <source>
        <dbReference type="ARBA" id="ARBA00005578"/>
    </source>
</evidence>
<proteinExistence type="inferred from homology"/>
<dbReference type="RefSeq" id="WP_131258521.1">
    <property type="nucleotide sequence ID" value="NZ_JBHSUS010000001.1"/>
</dbReference>
<dbReference type="InterPro" id="IPR050961">
    <property type="entry name" value="BolA/IbaG_stress_morph_reg"/>
</dbReference>
<protein>
    <submittedName>
        <fullName evidence="3">BolA family protein</fullName>
    </submittedName>
</protein>